<name>A0AAW1RFV5_9CHLO</name>
<sequence>MINRFVTIYCSAGGPADLGFALAQSMVMTPTCIREEDVDIDDPCDSRPDPSTLAQAWTARCAQQSVLCVGTVEAVLHTMHLFPGACADGMINIFARHTDKVVFTTAALKQCCPDPAASLTKDLLALYMTVHKRLNARLATSSRVEQGEMLSYWCWRGMVAALMPSLARLARSSGNAPALRERLRCSVAQLVPALLWAGMCVELSTSCAADILVASAPAACMVAALEWLASAELEADAEDMLGVVLPRLAFLAHSLPPLGSALLHAGAIGAAARLASCPAELLAALLALPEATKVCAAAALAPRPMPLALAGAEAPVRAAAALRDLSSLRSSEAIRMELPIGGCCYDECLELSGVSERGLKLLTCGGCLVAKYCSGACQQRAWRAWHKQPCKECLAKHG</sequence>
<keyword evidence="1" id="KW-0479">Metal-binding</keyword>
<proteinExistence type="predicted"/>
<feature type="domain" description="MYND-type" evidence="5">
    <location>
        <begin position="348"/>
        <end position="390"/>
    </location>
</feature>
<accession>A0AAW1RFV5</accession>
<evidence type="ECO:0000256" key="1">
    <source>
        <dbReference type="ARBA" id="ARBA00022723"/>
    </source>
</evidence>
<dbReference type="GO" id="GO:0008270">
    <property type="term" value="F:zinc ion binding"/>
    <property type="evidence" value="ECO:0007669"/>
    <property type="project" value="UniProtKB-KW"/>
</dbReference>
<dbReference type="AlphaFoldDB" id="A0AAW1RFV5"/>
<dbReference type="Proteomes" id="UP001445335">
    <property type="component" value="Unassembled WGS sequence"/>
</dbReference>
<keyword evidence="7" id="KW-1185">Reference proteome</keyword>
<evidence type="ECO:0000313" key="6">
    <source>
        <dbReference type="EMBL" id="KAK9832523.1"/>
    </source>
</evidence>
<comment type="caution">
    <text evidence="6">The sequence shown here is derived from an EMBL/GenBank/DDBJ whole genome shotgun (WGS) entry which is preliminary data.</text>
</comment>
<keyword evidence="2 4" id="KW-0863">Zinc-finger</keyword>
<reference evidence="6 7" key="1">
    <citation type="journal article" date="2024" name="Nat. Commun.">
        <title>Phylogenomics reveals the evolutionary origins of lichenization in chlorophyte algae.</title>
        <authorList>
            <person name="Puginier C."/>
            <person name="Libourel C."/>
            <person name="Otte J."/>
            <person name="Skaloud P."/>
            <person name="Haon M."/>
            <person name="Grisel S."/>
            <person name="Petersen M."/>
            <person name="Berrin J.G."/>
            <person name="Delaux P.M."/>
            <person name="Dal Grande F."/>
            <person name="Keller J."/>
        </authorList>
    </citation>
    <scope>NUCLEOTIDE SEQUENCE [LARGE SCALE GENOMIC DNA]</scope>
    <source>
        <strain evidence="6 7">SAG 245.80</strain>
    </source>
</reference>
<evidence type="ECO:0000256" key="4">
    <source>
        <dbReference type="PROSITE-ProRule" id="PRU00134"/>
    </source>
</evidence>
<dbReference type="SUPFAM" id="SSF144232">
    <property type="entry name" value="HIT/MYND zinc finger-like"/>
    <property type="match status" value="1"/>
</dbReference>
<evidence type="ECO:0000313" key="7">
    <source>
        <dbReference type="Proteomes" id="UP001445335"/>
    </source>
</evidence>
<dbReference type="EMBL" id="JALJOU010000041">
    <property type="protein sequence ID" value="KAK9832523.1"/>
    <property type="molecule type" value="Genomic_DNA"/>
</dbReference>
<dbReference type="Gene3D" id="6.10.140.2220">
    <property type="match status" value="1"/>
</dbReference>
<gene>
    <name evidence="6" type="ORF">WJX81_005110</name>
</gene>
<dbReference type="PROSITE" id="PS50865">
    <property type="entry name" value="ZF_MYND_2"/>
    <property type="match status" value="1"/>
</dbReference>
<evidence type="ECO:0000256" key="3">
    <source>
        <dbReference type="ARBA" id="ARBA00022833"/>
    </source>
</evidence>
<organism evidence="6 7">
    <name type="scientific">Elliptochloris bilobata</name>
    <dbReference type="NCBI Taxonomy" id="381761"/>
    <lineage>
        <taxon>Eukaryota</taxon>
        <taxon>Viridiplantae</taxon>
        <taxon>Chlorophyta</taxon>
        <taxon>core chlorophytes</taxon>
        <taxon>Trebouxiophyceae</taxon>
        <taxon>Trebouxiophyceae incertae sedis</taxon>
        <taxon>Elliptochloris clade</taxon>
        <taxon>Elliptochloris</taxon>
    </lineage>
</organism>
<evidence type="ECO:0000256" key="2">
    <source>
        <dbReference type="ARBA" id="ARBA00022771"/>
    </source>
</evidence>
<dbReference type="Pfam" id="PF01753">
    <property type="entry name" value="zf-MYND"/>
    <property type="match status" value="1"/>
</dbReference>
<evidence type="ECO:0000259" key="5">
    <source>
        <dbReference type="PROSITE" id="PS50865"/>
    </source>
</evidence>
<protein>
    <recommendedName>
        <fullName evidence="5">MYND-type domain-containing protein</fullName>
    </recommendedName>
</protein>
<dbReference type="InterPro" id="IPR002893">
    <property type="entry name" value="Znf_MYND"/>
</dbReference>
<keyword evidence="3" id="KW-0862">Zinc</keyword>